<evidence type="ECO:0000313" key="3">
    <source>
        <dbReference type="EMBL" id="ODA28071.1"/>
    </source>
</evidence>
<keyword evidence="2" id="KW-1133">Transmembrane helix</keyword>
<gene>
    <name evidence="3" type="ORF">A6X21_14515</name>
</gene>
<reference evidence="3 4" key="1">
    <citation type="submission" date="2016-05" db="EMBL/GenBank/DDBJ databases">
        <title>Genomic and physiological characterization of Planctopirus sp. isolated from fresh water lake.</title>
        <authorList>
            <person name="Subhash Y."/>
            <person name="Ramana C."/>
        </authorList>
    </citation>
    <scope>NUCLEOTIDE SEQUENCE [LARGE SCALE GENOMIC DNA]</scope>
    <source>
        <strain evidence="3 4">JC280</strain>
    </source>
</reference>
<feature type="region of interest" description="Disordered" evidence="1">
    <location>
        <begin position="163"/>
        <end position="210"/>
    </location>
</feature>
<keyword evidence="2" id="KW-0812">Transmembrane</keyword>
<dbReference type="RefSeq" id="WP_068853235.1">
    <property type="nucleotide sequence ID" value="NZ_LYDR01000158.1"/>
</dbReference>
<comment type="caution">
    <text evidence="3">The sequence shown here is derived from an EMBL/GenBank/DDBJ whole genome shotgun (WGS) entry which is preliminary data.</text>
</comment>
<evidence type="ECO:0000313" key="4">
    <source>
        <dbReference type="Proteomes" id="UP000094828"/>
    </source>
</evidence>
<feature type="compositionally biased region" description="Pro residues" evidence="1">
    <location>
        <begin position="168"/>
        <end position="201"/>
    </location>
</feature>
<evidence type="ECO:0000256" key="2">
    <source>
        <dbReference type="SAM" id="Phobius"/>
    </source>
</evidence>
<keyword evidence="4" id="KW-1185">Reference proteome</keyword>
<feature type="transmembrane region" description="Helical" evidence="2">
    <location>
        <begin position="20"/>
        <end position="39"/>
    </location>
</feature>
<keyword evidence="2" id="KW-0472">Membrane</keyword>
<sequence>MNNIVQLAIALIEKSTGKKTYTLSGLLVILAVCDLLGLLPSEGREAIYVAALAGVAASLRHALTTNSTINQLAQGLEGPNEILVLKSLDPPESPTEQPPSAGRLYALIPFLVMSCCLAGCLPESQARTNIEKPAETAQVKATRDAAGNTLFEWSIRFEELRPQVTPQPVTPQPVGPQPAKPDPVKPAGPQPPPVPPGPTPPEPDKPLPPDRFAIRDKLAAAARLVSPQERATRCPQLATSAEDVAEKIRKGTLTTPNAVLQIMVGELAALPAEWQPLKSAAKTEIQRVYMDGLLKTMTDWADFCDTVAAAFRAAV</sequence>
<dbReference type="EMBL" id="LYDR01000158">
    <property type="protein sequence ID" value="ODA28071.1"/>
    <property type="molecule type" value="Genomic_DNA"/>
</dbReference>
<dbReference type="Proteomes" id="UP000094828">
    <property type="component" value="Unassembled WGS sequence"/>
</dbReference>
<evidence type="ECO:0000256" key="1">
    <source>
        <dbReference type="SAM" id="MobiDB-lite"/>
    </source>
</evidence>
<proteinExistence type="predicted"/>
<protein>
    <submittedName>
        <fullName evidence="3">Uncharacterized protein</fullName>
    </submittedName>
</protein>
<organism evidence="3 4">
    <name type="scientific">Planctopirus hydrillae</name>
    <dbReference type="NCBI Taxonomy" id="1841610"/>
    <lineage>
        <taxon>Bacteria</taxon>
        <taxon>Pseudomonadati</taxon>
        <taxon>Planctomycetota</taxon>
        <taxon>Planctomycetia</taxon>
        <taxon>Planctomycetales</taxon>
        <taxon>Planctomycetaceae</taxon>
        <taxon>Planctopirus</taxon>
    </lineage>
</organism>
<name>A0A1C3E496_9PLAN</name>
<accession>A0A1C3E496</accession>
<dbReference type="AlphaFoldDB" id="A0A1C3E496"/>
<dbReference type="STRING" id="1841610.A6X21_14515"/>